<dbReference type="NCBIfam" id="TIGR01843">
    <property type="entry name" value="type_I_hlyD"/>
    <property type="match status" value="1"/>
</dbReference>
<dbReference type="AlphaFoldDB" id="A0A1G7FA65"/>
<dbReference type="RefSeq" id="WP_093037938.1">
    <property type="nucleotide sequence ID" value="NZ_FMZV01000031.1"/>
</dbReference>
<dbReference type="EMBL" id="FMZV01000031">
    <property type="protein sequence ID" value="SDE72395.1"/>
    <property type="molecule type" value="Genomic_DNA"/>
</dbReference>
<keyword evidence="5 9" id="KW-0997">Cell inner membrane</keyword>
<dbReference type="Pfam" id="PF25994">
    <property type="entry name" value="HH_AprE"/>
    <property type="match status" value="1"/>
</dbReference>
<dbReference type="PANTHER" id="PTHR30386:SF26">
    <property type="entry name" value="TRANSPORT PROTEIN COMB"/>
    <property type="match status" value="1"/>
</dbReference>
<organism evidence="13 14">
    <name type="scientific">Ruegeria marina</name>
    <dbReference type="NCBI Taxonomy" id="639004"/>
    <lineage>
        <taxon>Bacteria</taxon>
        <taxon>Pseudomonadati</taxon>
        <taxon>Pseudomonadota</taxon>
        <taxon>Alphaproteobacteria</taxon>
        <taxon>Rhodobacterales</taxon>
        <taxon>Roseobacteraceae</taxon>
        <taxon>Ruegeria</taxon>
    </lineage>
</organism>
<evidence type="ECO:0000256" key="9">
    <source>
        <dbReference type="RuleBase" id="RU365093"/>
    </source>
</evidence>
<evidence type="ECO:0000256" key="10">
    <source>
        <dbReference type="SAM" id="Coils"/>
    </source>
</evidence>
<dbReference type="PROSITE" id="PS00543">
    <property type="entry name" value="HLYD_FAMILY"/>
    <property type="match status" value="1"/>
</dbReference>
<dbReference type="Gene3D" id="1.10.287.470">
    <property type="entry name" value="Helix hairpin bin"/>
    <property type="match status" value="1"/>
</dbReference>
<dbReference type="InterPro" id="IPR058982">
    <property type="entry name" value="Beta-barrel_AprE"/>
</dbReference>
<evidence type="ECO:0000256" key="8">
    <source>
        <dbReference type="ARBA" id="ARBA00023136"/>
    </source>
</evidence>
<comment type="subcellular location">
    <subcellularLocation>
        <location evidence="1 9">Cell inner membrane</location>
        <topology evidence="1 9">Single-pass membrane protein</topology>
    </subcellularLocation>
</comment>
<dbReference type="PRINTS" id="PR01490">
    <property type="entry name" value="RTXTOXIND"/>
</dbReference>
<evidence type="ECO:0000256" key="3">
    <source>
        <dbReference type="ARBA" id="ARBA00022448"/>
    </source>
</evidence>
<dbReference type="Proteomes" id="UP000199628">
    <property type="component" value="Unassembled WGS sequence"/>
</dbReference>
<dbReference type="Gene3D" id="2.40.50.100">
    <property type="match status" value="1"/>
</dbReference>
<feature type="domain" description="AprE-like long alpha-helical hairpin" evidence="11">
    <location>
        <begin position="104"/>
        <end position="287"/>
    </location>
</feature>
<name>A0A1G7FA65_9RHOB</name>
<dbReference type="OrthoDB" id="9810980at2"/>
<proteinExistence type="inferred from homology"/>
<evidence type="ECO:0000256" key="1">
    <source>
        <dbReference type="ARBA" id="ARBA00004377"/>
    </source>
</evidence>
<feature type="coiled-coil region" evidence="10">
    <location>
        <begin position="260"/>
        <end position="287"/>
    </location>
</feature>
<reference evidence="14" key="1">
    <citation type="submission" date="2016-10" db="EMBL/GenBank/DDBJ databases">
        <authorList>
            <person name="Varghese N."/>
            <person name="Submissions S."/>
        </authorList>
    </citation>
    <scope>NUCLEOTIDE SEQUENCE [LARGE SCALE GENOMIC DNA]</scope>
    <source>
        <strain evidence="14">CGMCC 1.9108</strain>
    </source>
</reference>
<keyword evidence="10" id="KW-0175">Coiled coil</keyword>
<evidence type="ECO:0000259" key="12">
    <source>
        <dbReference type="Pfam" id="PF26002"/>
    </source>
</evidence>
<feature type="domain" description="AprE-like beta-barrel" evidence="12">
    <location>
        <begin position="329"/>
        <end position="418"/>
    </location>
</feature>
<keyword evidence="7" id="KW-1133">Transmembrane helix</keyword>
<dbReference type="STRING" id="639004.SAMN04488239_1313"/>
<dbReference type="SUPFAM" id="SSF111369">
    <property type="entry name" value="HlyD-like secretion proteins"/>
    <property type="match status" value="1"/>
</dbReference>
<evidence type="ECO:0000313" key="13">
    <source>
        <dbReference type="EMBL" id="SDE72395.1"/>
    </source>
</evidence>
<keyword evidence="6" id="KW-0812">Transmembrane</keyword>
<keyword evidence="3 9" id="KW-0813">Transport</keyword>
<keyword evidence="8" id="KW-0472">Membrane</keyword>
<evidence type="ECO:0000256" key="6">
    <source>
        <dbReference type="ARBA" id="ARBA00022692"/>
    </source>
</evidence>
<dbReference type="GO" id="GO:0009306">
    <property type="term" value="P:protein secretion"/>
    <property type="evidence" value="ECO:0007669"/>
    <property type="project" value="InterPro"/>
</dbReference>
<gene>
    <name evidence="13" type="ORF">SAMN04488239_1313</name>
</gene>
<evidence type="ECO:0000256" key="2">
    <source>
        <dbReference type="ARBA" id="ARBA00009477"/>
    </source>
</evidence>
<comment type="similarity">
    <text evidence="2 9">Belongs to the membrane fusion protein (MFP) (TC 8.A.1) family.</text>
</comment>
<sequence length="441" mass="48793">MMFGQRVEATYSNRPTSAGREAGSALSRRLLLLITVAVGVFFYWANSSEIEEYTRSDGQVIPSSKVQIVQSLEGGIVQSIEVSEGDLVQQGDVLMQIDDTRFSSEMGELKQRRSALMAERLRLIAESNMADELAFPDELVTANPRATGVEQELFYTRRQQLARELDVLNDRMLQRQSELAELEAQQLKRRKMVEPLREEVELATKMTRSGVFPRIELLRLNSQLAALEGDLAVGEATKVRLQSAITQAGSEIEVARSGYLLTARQRLAQLQVELSVVEETLRAASDRVARTLIRAPLRGTVNALAINTPGAVVGPGQPLAEIVPTDDGLVIEAYLRPTDVAFVKPGADVSIKITAYDYLIYGSLNGRVERIGADTITSDDGTEFFKVVVETDQNFLGSESDPLPISPGMVAKVDILTGKRTVMDYLLKPIRRAQYEAMRER</sequence>
<protein>
    <recommendedName>
        <fullName evidence="9">Membrane fusion protein (MFP) family protein</fullName>
    </recommendedName>
</protein>
<evidence type="ECO:0000259" key="11">
    <source>
        <dbReference type="Pfam" id="PF25994"/>
    </source>
</evidence>
<evidence type="ECO:0000313" key="14">
    <source>
        <dbReference type="Proteomes" id="UP000199628"/>
    </source>
</evidence>
<evidence type="ECO:0000256" key="4">
    <source>
        <dbReference type="ARBA" id="ARBA00022475"/>
    </source>
</evidence>
<dbReference type="GO" id="GO:0005886">
    <property type="term" value="C:plasma membrane"/>
    <property type="evidence" value="ECO:0007669"/>
    <property type="project" value="UniProtKB-SubCell"/>
</dbReference>
<accession>A0A1G7FA65</accession>
<evidence type="ECO:0000256" key="7">
    <source>
        <dbReference type="ARBA" id="ARBA00022989"/>
    </source>
</evidence>
<dbReference type="Pfam" id="PF26002">
    <property type="entry name" value="Beta-barrel_AprE"/>
    <property type="match status" value="1"/>
</dbReference>
<dbReference type="InterPro" id="IPR010129">
    <property type="entry name" value="T1SS_HlyD"/>
</dbReference>
<dbReference type="InterPro" id="IPR050739">
    <property type="entry name" value="MFP"/>
</dbReference>
<dbReference type="InterPro" id="IPR058781">
    <property type="entry name" value="HH_AprE-like"/>
</dbReference>
<dbReference type="Gene3D" id="2.40.30.170">
    <property type="match status" value="1"/>
</dbReference>
<keyword evidence="14" id="KW-1185">Reference proteome</keyword>
<dbReference type="InterPro" id="IPR006144">
    <property type="entry name" value="Secretion_HlyD_CS"/>
</dbReference>
<feature type="coiled-coil region" evidence="10">
    <location>
        <begin position="158"/>
        <end position="190"/>
    </location>
</feature>
<dbReference type="PANTHER" id="PTHR30386">
    <property type="entry name" value="MEMBRANE FUSION SUBUNIT OF EMRAB-TOLC MULTIDRUG EFFLUX PUMP"/>
    <property type="match status" value="1"/>
</dbReference>
<evidence type="ECO:0000256" key="5">
    <source>
        <dbReference type="ARBA" id="ARBA00022519"/>
    </source>
</evidence>
<keyword evidence="4 9" id="KW-1003">Cell membrane</keyword>